<comment type="caution">
    <text evidence="4">The sequence shown here is derived from an EMBL/GenBank/DDBJ whole genome shotgun (WGS) entry which is preliminary data.</text>
</comment>
<dbReference type="Gene3D" id="3.40.630.30">
    <property type="match status" value="1"/>
</dbReference>
<evidence type="ECO:0000256" key="2">
    <source>
        <dbReference type="ARBA" id="ARBA00023315"/>
    </source>
</evidence>
<sequence>MTDIAYRPATSDDAAFLRRMLAEAFNWRGDSDFDPAVLNRPEAAHYIDGWMTATDFGVIAERSGHPAGAAWARFLPASDRGYGYVADNIPELTLAVAPEHRGNRIGPALLEALVDQGRRLDLPGISLSVEDGNLARKLYQRQGFIVVGRDGDSDTLLKRYRP</sequence>
<keyword evidence="2" id="KW-0012">Acyltransferase</keyword>
<name>A0ABY2K0R8_9MICC</name>
<evidence type="ECO:0000313" key="4">
    <source>
        <dbReference type="EMBL" id="TFH98252.1"/>
    </source>
</evidence>
<dbReference type="SUPFAM" id="SSF55729">
    <property type="entry name" value="Acyl-CoA N-acyltransferases (Nat)"/>
    <property type="match status" value="1"/>
</dbReference>
<dbReference type="Pfam" id="PF00583">
    <property type="entry name" value="Acetyltransf_1"/>
    <property type="match status" value="1"/>
</dbReference>
<dbReference type="InterPro" id="IPR016181">
    <property type="entry name" value="Acyl_CoA_acyltransferase"/>
</dbReference>
<dbReference type="CDD" id="cd04301">
    <property type="entry name" value="NAT_SF"/>
    <property type="match status" value="1"/>
</dbReference>
<protein>
    <submittedName>
        <fullName evidence="4">GNAT family N-acetyltransferase</fullName>
    </submittedName>
</protein>
<organism evidence="4 5">
    <name type="scientific">Micrococcus lylae</name>
    <dbReference type="NCBI Taxonomy" id="1273"/>
    <lineage>
        <taxon>Bacteria</taxon>
        <taxon>Bacillati</taxon>
        <taxon>Actinomycetota</taxon>
        <taxon>Actinomycetes</taxon>
        <taxon>Micrococcales</taxon>
        <taxon>Micrococcaceae</taxon>
        <taxon>Micrococcus</taxon>
    </lineage>
</organism>
<dbReference type="EMBL" id="SPKT01000020">
    <property type="protein sequence ID" value="TFH98252.1"/>
    <property type="molecule type" value="Genomic_DNA"/>
</dbReference>
<feature type="domain" description="N-acetyltransferase" evidence="3">
    <location>
        <begin position="4"/>
        <end position="162"/>
    </location>
</feature>
<dbReference type="RefSeq" id="WP_067192433.1">
    <property type="nucleotide sequence ID" value="NZ_JALXRH010000041.1"/>
</dbReference>
<dbReference type="InterPro" id="IPR050832">
    <property type="entry name" value="Bact_Acetyltransf"/>
</dbReference>
<evidence type="ECO:0000256" key="1">
    <source>
        <dbReference type="ARBA" id="ARBA00022679"/>
    </source>
</evidence>
<keyword evidence="1" id="KW-0808">Transferase</keyword>
<dbReference type="PANTHER" id="PTHR43877">
    <property type="entry name" value="AMINOALKYLPHOSPHONATE N-ACETYLTRANSFERASE-RELATED-RELATED"/>
    <property type="match status" value="1"/>
</dbReference>
<dbReference type="PROSITE" id="PS51186">
    <property type="entry name" value="GNAT"/>
    <property type="match status" value="1"/>
</dbReference>
<dbReference type="Proteomes" id="UP000297477">
    <property type="component" value="Unassembled WGS sequence"/>
</dbReference>
<proteinExistence type="predicted"/>
<accession>A0ABY2K0R8</accession>
<reference evidence="4 5" key="1">
    <citation type="submission" date="2019-03" db="EMBL/GenBank/DDBJ databases">
        <title>Reclassification of Micrococcus aloeverae and Micrococcus yunnanensis as later heterotypic synonyms of Micrococcus luteus.</title>
        <authorList>
            <person name="Huang C.-H."/>
        </authorList>
    </citation>
    <scope>NUCLEOTIDE SEQUENCE [LARGE SCALE GENOMIC DNA]</scope>
    <source>
        <strain evidence="4 5">BCRC 12151</strain>
    </source>
</reference>
<gene>
    <name evidence="4" type="ORF">E4A49_09235</name>
</gene>
<evidence type="ECO:0000313" key="5">
    <source>
        <dbReference type="Proteomes" id="UP000297477"/>
    </source>
</evidence>
<keyword evidence="5" id="KW-1185">Reference proteome</keyword>
<evidence type="ECO:0000259" key="3">
    <source>
        <dbReference type="PROSITE" id="PS51186"/>
    </source>
</evidence>
<dbReference type="InterPro" id="IPR000182">
    <property type="entry name" value="GNAT_dom"/>
</dbReference>